<feature type="transmembrane region" description="Helical" evidence="1">
    <location>
        <begin position="15"/>
        <end position="33"/>
    </location>
</feature>
<dbReference type="AlphaFoldDB" id="A0A1Y6EDV9"/>
<keyword evidence="1" id="KW-0472">Membrane</keyword>
<evidence type="ECO:0000313" key="3">
    <source>
        <dbReference type="Proteomes" id="UP000194420"/>
    </source>
</evidence>
<evidence type="ECO:0000313" key="2">
    <source>
        <dbReference type="EMBL" id="SMQ60609.1"/>
    </source>
</evidence>
<proteinExistence type="predicted"/>
<feature type="transmembrane region" description="Helical" evidence="1">
    <location>
        <begin position="54"/>
        <end position="73"/>
    </location>
</feature>
<dbReference type="Proteomes" id="UP000194420">
    <property type="component" value="Unassembled WGS sequence"/>
</dbReference>
<sequence>MALTHFLTFASEAELLTLVGAGFWFVALVALFADRRRTRREPITRLNKVGWMPWTAIFMACMIIGGGLLALALPKALFGGG</sequence>
<reference evidence="3" key="1">
    <citation type="submission" date="2017-04" db="EMBL/GenBank/DDBJ databases">
        <authorList>
            <person name="Varghese N."/>
            <person name="Submissions S."/>
        </authorList>
    </citation>
    <scope>NUCLEOTIDE SEQUENCE [LARGE SCALE GENOMIC DNA]</scope>
</reference>
<dbReference type="RefSeq" id="WP_086436388.1">
    <property type="nucleotide sequence ID" value="NZ_FXWG01000001.1"/>
</dbReference>
<accession>A0A1Y6EDV9</accession>
<dbReference type="OrthoDB" id="7585827at2"/>
<name>A0A1Y6EDV9_9SPHN</name>
<gene>
    <name evidence="2" type="ORF">SAMN06297468_0446</name>
</gene>
<keyword evidence="3" id="KW-1185">Reference proteome</keyword>
<organism evidence="2 3">
    <name type="scientific">Altererythrobacter xiamenensis</name>
    <dbReference type="NCBI Taxonomy" id="1316679"/>
    <lineage>
        <taxon>Bacteria</taxon>
        <taxon>Pseudomonadati</taxon>
        <taxon>Pseudomonadota</taxon>
        <taxon>Alphaproteobacteria</taxon>
        <taxon>Sphingomonadales</taxon>
        <taxon>Erythrobacteraceae</taxon>
        <taxon>Altererythrobacter</taxon>
    </lineage>
</organism>
<keyword evidence="1" id="KW-0812">Transmembrane</keyword>
<evidence type="ECO:0000256" key="1">
    <source>
        <dbReference type="SAM" id="Phobius"/>
    </source>
</evidence>
<keyword evidence="1" id="KW-1133">Transmembrane helix</keyword>
<protein>
    <submittedName>
        <fullName evidence="2">Uncharacterized protein</fullName>
    </submittedName>
</protein>
<dbReference type="EMBL" id="FXWG01000001">
    <property type="protein sequence ID" value="SMQ60609.1"/>
    <property type="molecule type" value="Genomic_DNA"/>
</dbReference>